<name>A0ABR3B7Z1_PHYBL</name>
<reference evidence="1 2" key="1">
    <citation type="submission" date="2024-04" db="EMBL/GenBank/DDBJ databases">
        <title>Symmetric and asymmetric DNA N6-adenine methylation regulates different biological responses in Mucorales.</title>
        <authorList>
            <consortium name="Lawrence Berkeley National Laboratory"/>
            <person name="Lax C."/>
            <person name="Mondo S.J."/>
            <person name="Osorio-Concepcion M."/>
            <person name="Muszewska A."/>
            <person name="Corrochano-Luque M."/>
            <person name="Gutierrez G."/>
            <person name="Riley R."/>
            <person name="Lipzen A."/>
            <person name="Guo J."/>
            <person name="Hundley H."/>
            <person name="Amirebrahimi M."/>
            <person name="Ng V."/>
            <person name="Lorenzo-Gutierrez D."/>
            <person name="Binder U."/>
            <person name="Yang J."/>
            <person name="Song Y."/>
            <person name="Canovas D."/>
            <person name="Navarro E."/>
            <person name="Freitag M."/>
            <person name="Gabaldon T."/>
            <person name="Grigoriev I.V."/>
            <person name="Corrochano L.M."/>
            <person name="Nicolas F.E."/>
            <person name="Garre V."/>
        </authorList>
    </citation>
    <scope>NUCLEOTIDE SEQUENCE [LARGE SCALE GENOMIC DNA]</scope>
    <source>
        <strain evidence="1 2">L51</strain>
    </source>
</reference>
<evidence type="ECO:0000313" key="2">
    <source>
        <dbReference type="Proteomes" id="UP001448207"/>
    </source>
</evidence>
<keyword evidence="2" id="KW-1185">Reference proteome</keyword>
<comment type="caution">
    <text evidence="1">The sequence shown here is derived from an EMBL/GenBank/DDBJ whole genome shotgun (WGS) entry which is preliminary data.</text>
</comment>
<accession>A0ABR3B7Z1</accession>
<dbReference type="EMBL" id="JBCLYO010000003">
    <property type="protein sequence ID" value="KAL0092168.1"/>
    <property type="molecule type" value="Genomic_DNA"/>
</dbReference>
<sequence>MTQCQPQQQQQTTINTPVGGCLSKFANVWAQLFNSSWLILPNSTNIGRSTTFSETGDRGINPQENCREEEWWSLTGIQPQEVKQTHQGTPLQDRDTAEYMQIDPPTRLSNFLGPVRRLPSYLSPQGIKEILTFSLGGSRLPVPYNSFWSIGFPMVVYQSYLSSTRMGSNLGNANQCLSQGLDYYQQLIPRINHSYQDVDEQAHFSWLDIKHKEIVTPAITTTGTFGLSFGHQEHGFQDSRYQIEGFTTINTTTDTTQIYNSSFGPQSHDADPGSHDRTLSSQTLHATLDVVQEQLREEERRVGYTTTIASDLPSGTSLVGMQYLTMERLIAPTTTKQACSVRRCEQHQMGMCTREQDNPWILVPPVDHNVYQLVGNEGGKSCPTNLPLPTALIHTCQNGQHYLNGVPEQAEWLQGLSSDDTGYQDMEAVSALWVEVDSPAYSRQGECGGGFGISLHIYKELVEAVLFSFSSYLTDMGSSFSGFICGPADPPSPNFCFMETRSEGDSNRCNVDTMVSMGQLLPEFSLEPDWTVLAQDLARGPSGDNSSTDLAE</sequence>
<evidence type="ECO:0000313" key="1">
    <source>
        <dbReference type="EMBL" id="KAL0092168.1"/>
    </source>
</evidence>
<dbReference type="Proteomes" id="UP001448207">
    <property type="component" value="Unassembled WGS sequence"/>
</dbReference>
<organism evidence="1 2">
    <name type="scientific">Phycomyces blakesleeanus</name>
    <dbReference type="NCBI Taxonomy" id="4837"/>
    <lineage>
        <taxon>Eukaryota</taxon>
        <taxon>Fungi</taxon>
        <taxon>Fungi incertae sedis</taxon>
        <taxon>Mucoromycota</taxon>
        <taxon>Mucoromycotina</taxon>
        <taxon>Mucoromycetes</taxon>
        <taxon>Mucorales</taxon>
        <taxon>Phycomycetaceae</taxon>
        <taxon>Phycomyces</taxon>
    </lineage>
</organism>
<protein>
    <submittedName>
        <fullName evidence="1">Uncharacterized protein</fullName>
    </submittedName>
</protein>
<proteinExistence type="predicted"/>
<gene>
    <name evidence="1" type="ORF">J3Q64DRAFT_1831613</name>
</gene>